<comment type="caution">
    <text evidence="7">The sequence shown here is derived from an EMBL/GenBank/DDBJ whole genome shotgun (WGS) entry which is preliminary data.</text>
</comment>
<dbReference type="InterPro" id="IPR036388">
    <property type="entry name" value="WH-like_DNA-bd_sf"/>
</dbReference>
<evidence type="ECO:0000259" key="6">
    <source>
        <dbReference type="Pfam" id="PF08281"/>
    </source>
</evidence>
<gene>
    <name evidence="7" type="ORF">CAL65_00485</name>
</gene>
<dbReference type="EMBL" id="NFZW01000001">
    <property type="protein sequence ID" value="RFA39334.1"/>
    <property type="molecule type" value="Genomic_DNA"/>
</dbReference>
<dbReference type="RefSeq" id="WP_116300711.1">
    <property type="nucleotide sequence ID" value="NZ_NFZV01000001.1"/>
</dbReference>
<accession>A0A3E0X3P6</accession>
<dbReference type="InterPro" id="IPR007627">
    <property type="entry name" value="RNA_pol_sigma70_r2"/>
</dbReference>
<dbReference type="PANTHER" id="PTHR43133">
    <property type="entry name" value="RNA POLYMERASE ECF-TYPE SIGMA FACTO"/>
    <property type="match status" value="1"/>
</dbReference>
<organism evidence="7 8">
    <name type="scientific">Alkalilimnicola ehrlichii</name>
    <dbReference type="NCBI Taxonomy" id="351052"/>
    <lineage>
        <taxon>Bacteria</taxon>
        <taxon>Pseudomonadati</taxon>
        <taxon>Pseudomonadota</taxon>
        <taxon>Gammaproteobacteria</taxon>
        <taxon>Chromatiales</taxon>
        <taxon>Ectothiorhodospiraceae</taxon>
        <taxon>Alkalilimnicola</taxon>
    </lineage>
</organism>
<keyword evidence="3" id="KW-0731">Sigma factor</keyword>
<evidence type="ECO:0000313" key="7">
    <source>
        <dbReference type="EMBL" id="RFA39334.1"/>
    </source>
</evidence>
<dbReference type="Proteomes" id="UP000256763">
    <property type="component" value="Unassembled WGS sequence"/>
</dbReference>
<proteinExistence type="inferred from homology"/>
<evidence type="ECO:0000256" key="2">
    <source>
        <dbReference type="ARBA" id="ARBA00023015"/>
    </source>
</evidence>
<protein>
    <submittedName>
        <fullName evidence="7">RNA polymerase subunit sigma</fullName>
    </submittedName>
</protein>
<feature type="domain" description="RNA polymerase sigma factor 70 region 4 type 2" evidence="6">
    <location>
        <begin position="115"/>
        <end position="167"/>
    </location>
</feature>
<dbReference type="SUPFAM" id="SSF88946">
    <property type="entry name" value="Sigma2 domain of RNA polymerase sigma factors"/>
    <property type="match status" value="1"/>
</dbReference>
<sequence>MGANSQARKDLLAVLYNNHHRWLVHWLRKKIGCSEQAADLAQDSFVRVMASQTNLHALCEPRAYLTRIATRLLIDSVRRRQVEQAWYESWVGLYGNDASMEPATEALVEMLDLLVAITRMLEGLPEKPRKAFLWSRLKGMPYAEIAARLGVSVVRVKQYIARALLHCHDILEGEANGEGPRH</sequence>
<comment type="similarity">
    <text evidence="1">Belongs to the sigma-70 factor family. ECF subfamily.</text>
</comment>
<dbReference type="GO" id="GO:0006352">
    <property type="term" value="P:DNA-templated transcription initiation"/>
    <property type="evidence" value="ECO:0007669"/>
    <property type="project" value="InterPro"/>
</dbReference>
<reference evidence="8" key="1">
    <citation type="submission" date="2017-05" db="EMBL/GenBank/DDBJ databases">
        <authorList>
            <person name="Sharma S."/>
            <person name="Sidhu C."/>
            <person name="Pinnaka A.K."/>
        </authorList>
    </citation>
    <scope>NUCLEOTIDE SEQUENCE [LARGE SCALE GENOMIC DNA]</scope>
    <source>
        <strain evidence="8">AK93</strain>
    </source>
</reference>
<evidence type="ECO:0000256" key="4">
    <source>
        <dbReference type="ARBA" id="ARBA00023163"/>
    </source>
</evidence>
<evidence type="ECO:0000313" key="8">
    <source>
        <dbReference type="Proteomes" id="UP000256763"/>
    </source>
</evidence>
<keyword evidence="2" id="KW-0805">Transcription regulation</keyword>
<dbReference type="InterPro" id="IPR013324">
    <property type="entry name" value="RNA_pol_sigma_r3/r4-like"/>
</dbReference>
<dbReference type="Pfam" id="PF04542">
    <property type="entry name" value="Sigma70_r2"/>
    <property type="match status" value="1"/>
</dbReference>
<dbReference type="Pfam" id="PF08281">
    <property type="entry name" value="Sigma70_r4_2"/>
    <property type="match status" value="1"/>
</dbReference>
<dbReference type="InterPro" id="IPR013249">
    <property type="entry name" value="RNA_pol_sigma70_r4_t2"/>
</dbReference>
<dbReference type="InterPro" id="IPR013325">
    <property type="entry name" value="RNA_pol_sigma_r2"/>
</dbReference>
<name>A0A3E0X3P6_9GAMM</name>
<keyword evidence="4" id="KW-0804">Transcription</keyword>
<dbReference type="InterPro" id="IPR014284">
    <property type="entry name" value="RNA_pol_sigma-70_dom"/>
</dbReference>
<evidence type="ECO:0000259" key="5">
    <source>
        <dbReference type="Pfam" id="PF04542"/>
    </source>
</evidence>
<evidence type="ECO:0000256" key="3">
    <source>
        <dbReference type="ARBA" id="ARBA00023082"/>
    </source>
</evidence>
<dbReference type="CDD" id="cd06171">
    <property type="entry name" value="Sigma70_r4"/>
    <property type="match status" value="1"/>
</dbReference>
<dbReference type="GO" id="GO:0016987">
    <property type="term" value="F:sigma factor activity"/>
    <property type="evidence" value="ECO:0007669"/>
    <property type="project" value="UniProtKB-KW"/>
</dbReference>
<dbReference type="GO" id="GO:0003677">
    <property type="term" value="F:DNA binding"/>
    <property type="evidence" value="ECO:0007669"/>
    <property type="project" value="InterPro"/>
</dbReference>
<dbReference type="PANTHER" id="PTHR43133:SF63">
    <property type="entry name" value="RNA POLYMERASE SIGMA FACTOR FECI-RELATED"/>
    <property type="match status" value="1"/>
</dbReference>
<feature type="domain" description="RNA polymerase sigma-70 region 2" evidence="5">
    <location>
        <begin position="15"/>
        <end position="81"/>
    </location>
</feature>
<keyword evidence="8" id="KW-1185">Reference proteome</keyword>
<dbReference type="NCBIfam" id="TIGR02937">
    <property type="entry name" value="sigma70-ECF"/>
    <property type="match status" value="1"/>
</dbReference>
<dbReference type="Gene3D" id="1.10.1740.10">
    <property type="match status" value="1"/>
</dbReference>
<dbReference type="OrthoDB" id="9797134at2"/>
<dbReference type="Gene3D" id="1.10.10.10">
    <property type="entry name" value="Winged helix-like DNA-binding domain superfamily/Winged helix DNA-binding domain"/>
    <property type="match status" value="1"/>
</dbReference>
<dbReference type="AlphaFoldDB" id="A0A3E0X3P6"/>
<dbReference type="SUPFAM" id="SSF88659">
    <property type="entry name" value="Sigma3 and sigma4 domains of RNA polymerase sigma factors"/>
    <property type="match status" value="1"/>
</dbReference>
<evidence type="ECO:0000256" key="1">
    <source>
        <dbReference type="ARBA" id="ARBA00010641"/>
    </source>
</evidence>
<dbReference type="InterPro" id="IPR039425">
    <property type="entry name" value="RNA_pol_sigma-70-like"/>
</dbReference>